<dbReference type="HOGENOM" id="CLU_2486373_0_0_1"/>
<dbReference type="Gramene" id="ERM93447">
    <property type="protein sequence ID" value="ERM93447"/>
    <property type="gene ID" value="AMTR_s00132p00017480"/>
</dbReference>
<reference evidence="2" key="1">
    <citation type="journal article" date="2013" name="Science">
        <title>The Amborella genome and the evolution of flowering plants.</title>
        <authorList>
            <consortium name="Amborella Genome Project"/>
        </authorList>
    </citation>
    <scope>NUCLEOTIDE SEQUENCE [LARGE SCALE GENOMIC DNA]</scope>
</reference>
<dbReference type="EMBL" id="KI397698">
    <property type="protein sequence ID" value="ERM93447.1"/>
    <property type="molecule type" value="Genomic_DNA"/>
</dbReference>
<keyword evidence="2" id="KW-1185">Reference proteome</keyword>
<evidence type="ECO:0000313" key="2">
    <source>
        <dbReference type="Proteomes" id="UP000017836"/>
    </source>
</evidence>
<proteinExistence type="predicted"/>
<organism evidence="1 2">
    <name type="scientific">Amborella trichopoda</name>
    <dbReference type="NCBI Taxonomy" id="13333"/>
    <lineage>
        <taxon>Eukaryota</taxon>
        <taxon>Viridiplantae</taxon>
        <taxon>Streptophyta</taxon>
        <taxon>Embryophyta</taxon>
        <taxon>Tracheophyta</taxon>
        <taxon>Spermatophyta</taxon>
        <taxon>Magnoliopsida</taxon>
        <taxon>Amborellales</taxon>
        <taxon>Amborellaceae</taxon>
        <taxon>Amborella</taxon>
    </lineage>
</organism>
<gene>
    <name evidence="1" type="ORF">AMTR_s00132p00017480</name>
</gene>
<accession>W1NDF8</accession>
<dbReference type="AlphaFoldDB" id="W1NDF8"/>
<evidence type="ECO:0000313" key="1">
    <source>
        <dbReference type="EMBL" id="ERM93447.1"/>
    </source>
</evidence>
<name>W1NDF8_AMBTC</name>
<sequence>MCGREAEMCGEDRSKDRDVIEAKTGVVVDCWLAESSVVAELRSKWRWWLGAEWWQVGVVERGRREVGAAKVEERRKLLVGRKVVAEV</sequence>
<protein>
    <submittedName>
        <fullName evidence="1">Uncharacterized protein</fullName>
    </submittedName>
</protein>
<dbReference type="Proteomes" id="UP000017836">
    <property type="component" value="Unassembled WGS sequence"/>
</dbReference>